<name>I4B5C1_TURPD</name>
<dbReference type="HOGENOM" id="CLU_658789_0_0_12"/>
<feature type="transmembrane region" description="Helical" evidence="5">
    <location>
        <begin position="366"/>
        <end position="384"/>
    </location>
</feature>
<feature type="domain" description="O-antigen ligase-related" evidence="6">
    <location>
        <begin position="193"/>
        <end position="341"/>
    </location>
</feature>
<feature type="transmembrane region" description="Helical" evidence="5">
    <location>
        <begin position="116"/>
        <end position="136"/>
    </location>
</feature>
<dbReference type="InterPro" id="IPR051533">
    <property type="entry name" value="WaaL-like"/>
</dbReference>
<evidence type="ECO:0000256" key="3">
    <source>
        <dbReference type="ARBA" id="ARBA00022989"/>
    </source>
</evidence>
<sequence length="417" mass="46337">MRASENTIAGKLAFVFLCLFAVGLAFSISIAQTGLGLAFLIFLATLFSRRGRAILDAKGATTLKVFYAGAFLWVFWRIYHVVISPQPVAELIEAREVWLMLIPAFIWFYASSRKRLLVVVALFVAGAAVSSAYGAWQMREDFLNWVRGRGFSSMHHLNFAGLSALAAMMGLGLTFSAYFAGRKGRAFGILLLTLSVLIGLWLTKSRAAIAAFAVVIPVFVYLQLYNKAHRLIFVAIVAVAGTLVFQNIPESIAEQYRFPAPEIHAGSQAERRDLWQAGSAMIKERFWTGFGDRGYNLEYPRFQVPGAAGVAVYDNVEKSITHMHNDFINTWVLYGLVGLLLQLFYYFAPGALYLRERFRLSRQSDRPLAAAAATSLLLMALMGLTQCHFTSEIVQMSFWLCVGTLITLLDSDRIGLS</sequence>
<feature type="transmembrane region" description="Helical" evidence="5">
    <location>
        <begin position="156"/>
        <end position="179"/>
    </location>
</feature>
<keyword evidence="8" id="KW-1185">Reference proteome</keyword>
<gene>
    <name evidence="7" type="ordered locus">Turpa_1831</name>
</gene>
<comment type="subcellular location">
    <subcellularLocation>
        <location evidence="1">Membrane</location>
        <topology evidence="1">Multi-pass membrane protein</topology>
    </subcellularLocation>
</comment>
<feature type="transmembrane region" description="Helical" evidence="5">
    <location>
        <begin position="65"/>
        <end position="82"/>
    </location>
</feature>
<protein>
    <submittedName>
        <fullName evidence="7">O-antigen polymerase</fullName>
    </submittedName>
</protein>
<evidence type="ECO:0000259" key="6">
    <source>
        <dbReference type="Pfam" id="PF04932"/>
    </source>
</evidence>
<dbReference type="RefSeq" id="WP_014802987.1">
    <property type="nucleotide sequence ID" value="NC_018020.1"/>
</dbReference>
<feature type="transmembrane region" description="Helical" evidence="5">
    <location>
        <begin position="12"/>
        <end position="44"/>
    </location>
</feature>
<dbReference type="EMBL" id="CP002959">
    <property type="protein sequence ID" value="AFM12478.1"/>
    <property type="molecule type" value="Genomic_DNA"/>
</dbReference>
<reference evidence="7 8" key="1">
    <citation type="submission" date="2012-06" db="EMBL/GenBank/DDBJ databases">
        <title>The complete chromosome of genome of Turneriella parva DSM 21527.</title>
        <authorList>
            <consortium name="US DOE Joint Genome Institute (JGI-PGF)"/>
            <person name="Lucas S."/>
            <person name="Han J."/>
            <person name="Lapidus A."/>
            <person name="Bruce D."/>
            <person name="Goodwin L."/>
            <person name="Pitluck S."/>
            <person name="Peters L."/>
            <person name="Kyrpides N."/>
            <person name="Mavromatis K."/>
            <person name="Ivanova N."/>
            <person name="Mikhailova N."/>
            <person name="Chertkov O."/>
            <person name="Detter J.C."/>
            <person name="Tapia R."/>
            <person name="Han C."/>
            <person name="Land M."/>
            <person name="Hauser L."/>
            <person name="Markowitz V."/>
            <person name="Cheng J.-F."/>
            <person name="Hugenholtz P."/>
            <person name="Woyke T."/>
            <person name="Wu D."/>
            <person name="Gronow S."/>
            <person name="Wellnitz S."/>
            <person name="Brambilla E."/>
            <person name="Klenk H.-P."/>
            <person name="Eisen J.A."/>
        </authorList>
    </citation>
    <scope>NUCLEOTIDE SEQUENCE [LARGE SCALE GENOMIC DNA]</scope>
    <source>
        <strain evidence="8">ATCC BAA-1111 / DSM 21527 / NCTC 11395 / H</strain>
    </source>
</reference>
<feature type="transmembrane region" description="Helical" evidence="5">
    <location>
        <begin position="186"/>
        <end position="202"/>
    </location>
</feature>
<keyword evidence="2 5" id="KW-0812">Transmembrane</keyword>
<dbReference type="InterPro" id="IPR007016">
    <property type="entry name" value="O-antigen_ligase-rel_domated"/>
</dbReference>
<evidence type="ECO:0000313" key="8">
    <source>
        <dbReference type="Proteomes" id="UP000006048"/>
    </source>
</evidence>
<evidence type="ECO:0000256" key="1">
    <source>
        <dbReference type="ARBA" id="ARBA00004141"/>
    </source>
</evidence>
<accession>I4B5C1</accession>
<feature type="transmembrane region" description="Helical" evidence="5">
    <location>
        <begin position="88"/>
        <end position="109"/>
    </location>
</feature>
<dbReference type="AlphaFoldDB" id="I4B5C1"/>
<feature type="transmembrane region" description="Helical" evidence="5">
    <location>
        <begin position="331"/>
        <end position="354"/>
    </location>
</feature>
<feature type="transmembrane region" description="Helical" evidence="5">
    <location>
        <begin position="208"/>
        <end position="224"/>
    </location>
</feature>
<dbReference type="Pfam" id="PF04932">
    <property type="entry name" value="Wzy_C"/>
    <property type="match status" value="1"/>
</dbReference>
<keyword evidence="3 5" id="KW-1133">Transmembrane helix</keyword>
<dbReference type="STRING" id="869212.Turpa_1831"/>
<keyword evidence="4 5" id="KW-0472">Membrane</keyword>
<evidence type="ECO:0000256" key="2">
    <source>
        <dbReference type="ARBA" id="ARBA00022692"/>
    </source>
</evidence>
<feature type="transmembrane region" description="Helical" evidence="5">
    <location>
        <begin position="231"/>
        <end position="248"/>
    </location>
</feature>
<organism evidence="7 8">
    <name type="scientific">Turneriella parva (strain ATCC BAA-1111 / DSM 21527 / NCTC 11395 / H)</name>
    <name type="common">Leptospira parva</name>
    <dbReference type="NCBI Taxonomy" id="869212"/>
    <lineage>
        <taxon>Bacteria</taxon>
        <taxon>Pseudomonadati</taxon>
        <taxon>Spirochaetota</taxon>
        <taxon>Spirochaetia</taxon>
        <taxon>Leptospirales</taxon>
        <taxon>Leptospiraceae</taxon>
        <taxon>Turneriella</taxon>
    </lineage>
</organism>
<dbReference type="GO" id="GO:0016020">
    <property type="term" value="C:membrane"/>
    <property type="evidence" value="ECO:0007669"/>
    <property type="project" value="UniProtKB-SubCell"/>
</dbReference>
<evidence type="ECO:0000256" key="4">
    <source>
        <dbReference type="ARBA" id="ARBA00023136"/>
    </source>
</evidence>
<proteinExistence type="predicted"/>
<dbReference type="PANTHER" id="PTHR37422">
    <property type="entry name" value="TEICHURONIC ACID BIOSYNTHESIS PROTEIN TUAE"/>
    <property type="match status" value="1"/>
</dbReference>
<dbReference type="KEGG" id="tpx:Turpa_1831"/>
<dbReference type="PANTHER" id="PTHR37422:SF13">
    <property type="entry name" value="LIPOPOLYSACCHARIDE BIOSYNTHESIS PROTEIN PA4999-RELATED"/>
    <property type="match status" value="1"/>
</dbReference>
<evidence type="ECO:0000256" key="5">
    <source>
        <dbReference type="SAM" id="Phobius"/>
    </source>
</evidence>
<dbReference type="Proteomes" id="UP000006048">
    <property type="component" value="Chromosome"/>
</dbReference>
<evidence type="ECO:0000313" key="7">
    <source>
        <dbReference type="EMBL" id="AFM12478.1"/>
    </source>
</evidence>